<feature type="compositionally biased region" description="Polar residues" evidence="1">
    <location>
        <begin position="131"/>
        <end position="141"/>
    </location>
</feature>
<evidence type="ECO:0000256" key="1">
    <source>
        <dbReference type="SAM" id="MobiDB-lite"/>
    </source>
</evidence>
<feature type="region of interest" description="Disordered" evidence="1">
    <location>
        <begin position="121"/>
        <end position="141"/>
    </location>
</feature>
<protein>
    <submittedName>
        <fullName evidence="2">Uncharacterized protein</fullName>
    </submittedName>
</protein>
<dbReference type="AlphaFoldDB" id="A0A4S8JTD6"/>
<proteinExistence type="predicted"/>
<gene>
    <name evidence="2" type="ORF">C4D60_Mb05t03350</name>
</gene>
<sequence length="141" mass="15576">MRQRGEAGIYWARAGESRTDERFDQIRLVALEFGQLVGPRARRGPLICHWAPMLGRKDRNALLHRVVFPLSPSIRIFRPHRLGQRQGLGFLTLSPPAEVGVKLPNFRVSCKGGGQTSMPRVKVGVGLPDLHTSSEGEGQAS</sequence>
<dbReference type="EMBL" id="PYDT01000003">
    <property type="protein sequence ID" value="THU65412.1"/>
    <property type="molecule type" value="Genomic_DNA"/>
</dbReference>
<organism evidence="2 3">
    <name type="scientific">Musa balbisiana</name>
    <name type="common">Banana</name>
    <dbReference type="NCBI Taxonomy" id="52838"/>
    <lineage>
        <taxon>Eukaryota</taxon>
        <taxon>Viridiplantae</taxon>
        <taxon>Streptophyta</taxon>
        <taxon>Embryophyta</taxon>
        <taxon>Tracheophyta</taxon>
        <taxon>Spermatophyta</taxon>
        <taxon>Magnoliopsida</taxon>
        <taxon>Liliopsida</taxon>
        <taxon>Zingiberales</taxon>
        <taxon>Musaceae</taxon>
        <taxon>Musa</taxon>
    </lineage>
</organism>
<accession>A0A4S8JTD6</accession>
<evidence type="ECO:0000313" key="3">
    <source>
        <dbReference type="Proteomes" id="UP000317650"/>
    </source>
</evidence>
<comment type="caution">
    <text evidence="2">The sequence shown here is derived from an EMBL/GenBank/DDBJ whole genome shotgun (WGS) entry which is preliminary data.</text>
</comment>
<keyword evidence="3" id="KW-1185">Reference proteome</keyword>
<reference evidence="2 3" key="1">
    <citation type="journal article" date="2019" name="Nat. Plants">
        <title>Genome sequencing of Musa balbisiana reveals subgenome evolution and function divergence in polyploid bananas.</title>
        <authorList>
            <person name="Yao X."/>
        </authorList>
    </citation>
    <scope>NUCLEOTIDE SEQUENCE [LARGE SCALE GENOMIC DNA]</scope>
    <source>
        <strain evidence="3">cv. DH-PKW</strain>
        <tissue evidence="2">Leaves</tissue>
    </source>
</reference>
<evidence type="ECO:0000313" key="2">
    <source>
        <dbReference type="EMBL" id="THU65412.1"/>
    </source>
</evidence>
<name>A0A4S8JTD6_MUSBA</name>
<dbReference type="Proteomes" id="UP000317650">
    <property type="component" value="Chromosome 5"/>
</dbReference>